<dbReference type="InterPro" id="IPR011009">
    <property type="entry name" value="Kinase-like_dom_sf"/>
</dbReference>
<dbReference type="Proteomes" id="UP000183206">
    <property type="component" value="Unassembled WGS sequence"/>
</dbReference>
<evidence type="ECO:0000313" key="4">
    <source>
        <dbReference type="Proteomes" id="UP000183206"/>
    </source>
</evidence>
<proteinExistence type="inferred from homology"/>
<dbReference type="InterPro" id="IPR002575">
    <property type="entry name" value="Aminoglycoside_PTrfase"/>
</dbReference>
<dbReference type="InterPro" id="IPR050249">
    <property type="entry name" value="Pseudomonas-type_ThrB"/>
</dbReference>
<dbReference type="AlphaFoldDB" id="A0A1J4V6D3"/>
<accession>A0A1J4V6D3</accession>
<organism evidence="3 4">
    <name type="scientific">Candidatus Nomurabacteria bacterium CG1_02_47_685</name>
    <dbReference type="NCBI Taxonomy" id="1805282"/>
    <lineage>
        <taxon>Bacteria</taxon>
        <taxon>Candidatus Nomuraibacteriota</taxon>
    </lineage>
</organism>
<evidence type="ECO:0000256" key="1">
    <source>
        <dbReference type="ARBA" id="ARBA00038240"/>
    </source>
</evidence>
<dbReference type="STRING" id="1805282.AUJ44_01805"/>
<dbReference type="Gene3D" id="3.30.200.20">
    <property type="entry name" value="Phosphorylase Kinase, domain 1"/>
    <property type="match status" value="1"/>
</dbReference>
<gene>
    <name evidence="3" type="ORF">AUJ44_01805</name>
</gene>
<dbReference type="SUPFAM" id="SSF56112">
    <property type="entry name" value="Protein kinase-like (PK-like)"/>
    <property type="match status" value="1"/>
</dbReference>
<comment type="similarity">
    <text evidence="1">Belongs to the pseudomonas-type ThrB family.</text>
</comment>
<comment type="caution">
    <text evidence="3">The sequence shown here is derived from an EMBL/GenBank/DDBJ whole genome shotgun (WGS) entry which is preliminary data.</text>
</comment>
<dbReference type="PANTHER" id="PTHR21064">
    <property type="entry name" value="AMINOGLYCOSIDE PHOSPHOTRANSFERASE DOMAIN-CONTAINING PROTEIN-RELATED"/>
    <property type="match status" value="1"/>
</dbReference>
<dbReference type="EMBL" id="MNVO01000028">
    <property type="protein sequence ID" value="OIO32724.1"/>
    <property type="molecule type" value="Genomic_DNA"/>
</dbReference>
<dbReference type="Gene3D" id="3.90.1200.10">
    <property type="match status" value="1"/>
</dbReference>
<dbReference type="GO" id="GO:0019202">
    <property type="term" value="F:amino acid kinase activity"/>
    <property type="evidence" value="ECO:0007669"/>
    <property type="project" value="TreeGrafter"/>
</dbReference>
<sequence length="328" mass="38296">MKSLVARIKKLYGLELHSPERVAKGFLSENHILLGDGTKYFLKRYRFDSKDRIQEIHVAKRYFADGGIPVILPIVNKESSTFFFCDGGYFALFPFVIGWQPERGSLSDIAVESLGETLGRIHLLGRDADVPIKERFKPWDKQEALERIKVIDSEIKKKSELTDFDKLALESIIAKKRLMEANLAVYEDFDLPADHLIHGDYLDHNVFFGTDDHVSHVFDLEKTEYSPRMFELFRSLMYTFVSGRAGLGEMEKVKRYLGAYRKVYPTRDDELSSGLKLFYLKVIHGTWIESEHYLRNNMRIDHFFLGDFRRMSYLADHLKEFENEILRS</sequence>
<feature type="domain" description="Aminoglycoside phosphotransferase" evidence="2">
    <location>
        <begin position="21"/>
        <end position="248"/>
    </location>
</feature>
<protein>
    <recommendedName>
        <fullName evidence="2">Aminoglycoside phosphotransferase domain-containing protein</fullName>
    </recommendedName>
</protein>
<name>A0A1J4V6D3_9BACT</name>
<reference evidence="3 4" key="1">
    <citation type="journal article" date="2016" name="Environ. Microbiol.">
        <title>Genomic resolution of a cold subsurface aquifer community provides metabolic insights for novel microbes adapted to high CO concentrations.</title>
        <authorList>
            <person name="Probst A.J."/>
            <person name="Castelle C.J."/>
            <person name="Singh A."/>
            <person name="Brown C.T."/>
            <person name="Anantharaman K."/>
            <person name="Sharon I."/>
            <person name="Hug L.A."/>
            <person name="Burstein D."/>
            <person name="Emerson J.B."/>
            <person name="Thomas B.C."/>
            <person name="Banfield J.F."/>
        </authorList>
    </citation>
    <scope>NUCLEOTIDE SEQUENCE [LARGE SCALE GENOMIC DNA]</scope>
    <source>
        <strain evidence="3">CG1_02_47_685</strain>
    </source>
</reference>
<dbReference type="Pfam" id="PF01636">
    <property type="entry name" value="APH"/>
    <property type="match status" value="1"/>
</dbReference>
<dbReference type="PANTHER" id="PTHR21064:SF6">
    <property type="entry name" value="AMINOGLYCOSIDE PHOSPHOTRANSFERASE DOMAIN-CONTAINING PROTEIN"/>
    <property type="match status" value="1"/>
</dbReference>
<evidence type="ECO:0000313" key="3">
    <source>
        <dbReference type="EMBL" id="OIO32724.1"/>
    </source>
</evidence>
<evidence type="ECO:0000259" key="2">
    <source>
        <dbReference type="Pfam" id="PF01636"/>
    </source>
</evidence>